<evidence type="ECO:0000256" key="2">
    <source>
        <dbReference type="SAM" id="SignalP"/>
    </source>
</evidence>
<dbReference type="NCBIfam" id="NF033748">
    <property type="entry name" value="class_F_sortase"/>
    <property type="match status" value="1"/>
</dbReference>
<dbReference type="PROSITE" id="PS51257">
    <property type="entry name" value="PROKAR_LIPOPROTEIN"/>
    <property type="match status" value="1"/>
</dbReference>
<accession>A0ABW4FC70</accession>
<keyword evidence="4" id="KW-1185">Reference proteome</keyword>
<keyword evidence="2" id="KW-0732">Signal</keyword>
<dbReference type="InterPro" id="IPR023365">
    <property type="entry name" value="Sortase_dom-sf"/>
</dbReference>
<dbReference type="InterPro" id="IPR042001">
    <property type="entry name" value="Sortase_F"/>
</dbReference>
<evidence type="ECO:0000256" key="1">
    <source>
        <dbReference type="ARBA" id="ARBA00022801"/>
    </source>
</evidence>
<dbReference type="SUPFAM" id="SSF63817">
    <property type="entry name" value="Sortase"/>
    <property type="match status" value="1"/>
</dbReference>
<evidence type="ECO:0000313" key="3">
    <source>
        <dbReference type="EMBL" id="MFD1527840.1"/>
    </source>
</evidence>
<reference evidence="4" key="1">
    <citation type="journal article" date="2019" name="Int. J. Syst. Evol. Microbiol.">
        <title>The Global Catalogue of Microorganisms (GCM) 10K type strain sequencing project: providing services to taxonomists for standard genome sequencing and annotation.</title>
        <authorList>
            <consortium name="The Broad Institute Genomics Platform"/>
            <consortium name="The Broad Institute Genome Sequencing Center for Infectious Disease"/>
            <person name="Wu L."/>
            <person name="Ma J."/>
        </authorList>
    </citation>
    <scope>NUCLEOTIDE SEQUENCE [LARGE SCALE GENOMIC DNA]</scope>
    <source>
        <strain evidence="4">JCM 12165</strain>
    </source>
</reference>
<feature type="signal peptide" evidence="2">
    <location>
        <begin position="1"/>
        <end position="20"/>
    </location>
</feature>
<keyword evidence="1" id="KW-0378">Hydrolase</keyword>
<dbReference type="Gene3D" id="2.40.260.10">
    <property type="entry name" value="Sortase"/>
    <property type="match status" value="1"/>
</dbReference>
<dbReference type="Pfam" id="PF04203">
    <property type="entry name" value="Sortase"/>
    <property type="match status" value="1"/>
</dbReference>
<proteinExistence type="predicted"/>
<sequence>MRVAVAGVAAAAVLTGCAAATEPPAQEVRPPATVPVAATGPAVSGASALPAAEVPAQAADPVRVRVPAVGVDAPVVALDVDARGVLPPPATNHETGWWRAGPEPGEPGPAVIVGHVDSRQGPAVFFRLRELVAGHRVLVDRADGTTAAFVVQRSERFGKDAFPTQAVYGTTPESQLRLITCDGEFDRRTRHYVDNVVVFALAA</sequence>
<dbReference type="RefSeq" id="WP_343971714.1">
    <property type="nucleotide sequence ID" value="NZ_BAAAJG010000003.1"/>
</dbReference>
<dbReference type="InterPro" id="IPR005754">
    <property type="entry name" value="Sortase"/>
</dbReference>
<evidence type="ECO:0000313" key="4">
    <source>
        <dbReference type="Proteomes" id="UP001597145"/>
    </source>
</evidence>
<organism evidence="3 4">
    <name type="scientific">Pseudonocardia aurantiaca</name>
    <dbReference type="NCBI Taxonomy" id="75290"/>
    <lineage>
        <taxon>Bacteria</taxon>
        <taxon>Bacillati</taxon>
        <taxon>Actinomycetota</taxon>
        <taxon>Actinomycetes</taxon>
        <taxon>Pseudonocardiales</taxon>
        <taxon>Pseudonocardiaceae</taxon>
        <taxon>Pseudonocardia</taxon>
    </lineage>
</organism>
<name>A0ABW4FC70_9PSEU</name>
<comment type="caution">
    <text evidence="3">The sequence shown here is derived from an EMBL/GenBank/DDBJ whole genome shotgun (WGS) entry which is preliminary data.</text>
</comment>
<protein>
    <submittedName>
        <fullName evidence="3">Class F sortase</fullName>
    </submittedName>
</protein>
<dbReference type="Proteomes" id="UP001597145">
    <property type="component" value="Unassembled WGS sequence"/>
</dbReference>
<dbReference type="CDD" id="cd05829">
    <property type="entry name" value="Sortase_F"/>
    <property type="match status" value="1"/>
</dbReference>
<gene>
    <name evidence="3" type="ORF">ACFSCY_00100</name>
</gene>
<dbReference type="EMBL" id="JBHUCP010000001">
    <property type="protein sequence ID" value="MFD1527840.1"/>
    <property type="molecule type" value="Genomic_DNA"/>
</dbReference>
<feature type="chain" id="PRO_5047030305" evidence="2">
    <location>
        <begin position="21"/>
        <end position="203"/>
    </location>
</feature>